<evidence type="ECO:0000313" key="3">
    <source>
        <dbReference type="Proteomes" id="UP000824175"/>
    </source>
</evidence>
<feature type="transmembrane region" description="Helical" evidence="1">
    <location>
        <begin position="56"/>
        <end position="82"/>
    </location>
</feature>
<evidence type="ECO:0000256" key="1">
    <source>
        <dbReference type="SAM" id="Phobius"/>
    </source>
</evidence>
<feature type="transmembrane region" description="Helical" evidence="1">
    <location>
        <begin position="94"/>
        <end position="115"/>
    </location>
</feature>
<sequence>MQNTKLKMLLENAMLATIYALLTVVISPLSYGGIQMRLSEILLFCAFYRSHDIPGLVLGCLIANLFSPMGLPDVIFGSFATLVACLGMWKLHNLYLAAVAASLVNGLIVGLELHWILGLPFWISLAEVAIGEGIVLWIGAMIFQKIGQRLFR</sequence>
<evidence type="ECO:0000313" key="2">
    <source>
        <dbReference type="EMBL" id="HIU12453.1"/>
    </source>
</evidence>
<dbReference type="Pfam" id="PF06177">
    <property type="entry name" value="QueT"/>
    <property type="match status" value="1"/>
</dbReference>
<reference evidence="2" key="1">
    <citation type="submission" date="2020-10" db="EMBL/GenBank/DDBJ databases">
        <authorList>
            <person name="Gilroy R."/>
        </authorList>
    </citation>
    <scope>NUCLEOTIDE SEQUENCE</scope>
    <source>
        <strain evidence="2">CHK195-11698</strain>
    </source>
</reference>
<organism evidence="2 3">
    <name type="scientific">Candidatus Fimiplasma intestinipullorum</name>
    <dbReference type="NCBI Taxonomy" id="2840825"/>
    <lineage>
        <taxon>Bacteria</taxon>
        <taxon>Bacillati</taxon>
        <taxon>Bacillota</taxon>
        <taxon>Clostridia</taxon>
        <taxon>Eubacteriales</taxon>
        <taxon>Candidatus Fimiplasma</taxon>
    </lineage>
</organism>
<reference evidence="2" key="2">
    <citation type="journal article" date="2021" name="PeerJ">
        <title>Extensive microbial diversity within the chicken gut microbiome revealed by metagenomics and culture.</title>
        <authorList>
            <person name="Gilroy R."/>
            <person name="Ravi A."/>
            <person name="Getino M."/>
            <person name="Pursley I."/>
            <person name="Horton D.L."/>
            <person name="Alikhan N.F."/>
            <person name="Baker D."/>
            <person name="Gharbi K."/>
            <person name="Hall N."/>
            <person name="Watson M."/>
            <person name="Adriaenssens E.M."/>
            <person name="Foster-Nyarko E."/>
            <person name="Jarju S."/>
            <person name="Secka A."/>
            <person name="Antonio M."/>
            <person name="Oren A."/>
            <person name="Chaudhuri R.R."/>
            <person name="La Ragione R."/>
            <person name="Hildebrand F."/>
            <person name="Pallen M.J."/>
        </authorList>
    </citation>
    <scope>NUCLEOTIDE SEQUENCE</scope>
    <source>
        <strain evidence="2">CHK195-11698</strain>
    </source>
</reference>
<gene>
    <name evidence="2" type="ORF">IAD15_00030</name>
</gene>
<dbReference type="EMBL" id="DVMJ01000001">
    <property type="protein sequence ID" value="HIU12453.1"/>
    <property type="molecule type" value="Genomic_DNA"/>
</dbReference>
<name>A0A9D1HL60_9FIRM</name>
<keyword evidence="1" id="KW-0472">Membrane</keyword>
<keyword evidence="1" id="KW-1133">Transmembrane helix</keyword>
<dbReference type="AlphaFoldDB" id="A0A9D1HL60"/>
<dbReference type="Proteomes" id="UP000824175">
    <property type="component" value="Unassembled WGS sequence"/>
</dbReference>
<dbReference type="InterPro" id="IPR010387">
    <property type="entry name" value="QueT"/>
</dbReference>
<keyword evidence="1" id="KW-0812">Transmembrane</keyword>
<protein>
    <submittedName>
        <fullName evidence="2">QueT transporter family protein</fullName>
    </submittedName>
</protein>
<feature type="transmembrane region" description="Helical" evidence="1">
    <location>
        <begin position="121"/>
        <end position="143"/>
    </location>
</feature>
<dbReference type="PANTHER" id="PTHR40044:SF1">
    <property type="entry name" value="INTEGRAL MEMBRANE PROTEIN"/>
    <property type="match status" value="1"/>
</dbReference>
<dbReference type="PIRSF" id="PIRSF031501">
    <property type="entry name" value="QueT"/>
    <property type="match status" value="1"/>
</dbReference>
<accession>A0A9D1HL60</accession>
<dbReference type="PANTHER" id="PTHR40044">
    <property type="entry name" value="INTEGRAL MEMBRANE PROTEIN-RELATED"/>
    <property type="match status" value="1"/>
</dbReference>
<comment type="caution">
    <text evidence="2">The sequence shown here is derived from an EMBL/GenBank/DDBJ whole genome shotgun (WGS) entry which is preliminary data.</text>
</comment>
<proteinExistence type="predicted"/>